<dbReference type="Proteomes" id="UP000546970">
    <property type="component" value="Unassembled WGS sequence"/>
</dbReference>
<accession>A0A7X9YJ03</accession>
<dbReference type="AlphaFoldDB" id="A0A7X9YJ03"/>
<gene>
    <name evidence="1" type="ORF">HF320_05070</name>
</gene>
<sequence length="88" mass="10029">MMEESIDDVVADCAAVFRFDERKPQERAHDYLRERRVARGCDDTAMQCACEDMVRRAYRVGLTENATEVARETARVIAEGIMGVLDDE</sequence>
<protein>
    <submittedName>
        <fullName evidence="1">Uncharacterized protein</fullName>
    </submittedName>
</protein>
<name>A0A7X9YJ03_9ACTN</name>
<comment type="caution">
    <text evidence="1">The sequence shown here is derived from an EMBL/GenBank/DDBJ whole genome shotgun (WGS) entry which is preliminary data.</text>
</comment>
<proteinExistence type="predicted"/>
<dbReference type="EMBL" id="JABBCP010000002">
    <property type="protein sequence ID" value="NMF55698.1"/>
    <property type="molecule type" value="Genomic_DNA"/>
</dbReference>
<reference evidence="1 2" key="1">
    <citation type="submission" date="2020-04" db="EMBL/GenBank/DDBJ databases">
        <title>Collinsella sp. KGMB02528 nov., an anaerobic actinobacterium isolated from human feces.</title>
        <authorList>
            <person name="Han K.-I."/>
            <person name="Eom M.K."/>
            <person name="Kim J.-S."/>
            <person name="Lee K.C."/>
            <person name="Suh M.K."/>
            <person name="Park S.-H."/>
            <person name="Lee J.H."/>
            <person name="Kang S.W."/>
            <person name="Park J.-E."/>
            <person name="Oh B.S."/>
            <person name="Yu S.Y."/>
            <person name="Choi S.-H."/>
            <person name="Lee D.H."/>
            <person name="Yoon H."/>
            <person name="Kim B.-Y."/>
            <person name="Lee J.H."/>
            <person name="Lee J.-S."/>
        </authorList>
    </citation>
    <scope>NUCLEOTIDE SEQUENCE [LARGE SCALE GENOMIC DNA]</scope>
    <source>
        <strain evidence="1 2">KGMB02528</strain>
    </source>
</reference>
<evidence type="ECO:0000313" key="1">
    <source>
        <dbReference type="EMBL" id="NMF55698.1"/>
    </source>
</evidence>
<keyword evidence="2" id="KW-1185">Reference proteome</keyword>
<organism evidence="1 2">
    <name type="scientific">Collinsella acetigenes</name>
    <dbReference type="NCBI Taxonomy" id="2713419"/>
    <lineage>
        <taxon>Bacteria</taxon>
        <taxon>Bacillati</taxon>
        <taxon>Actinomycetota</taxon>
        <taxon>Coriobacteriia</taxon>
        <taxon>Coriobacteriales</taxon>
        <taxon>Coriobacteriaceae</taxon>
        <taxon>Collinsella</taxon>
    </lineage>
</organism>
<evidence type="ECO:0000313" key="2">
    <source>
        <dbReference type="Proteomes" id="UP000546970"/>
    </source>
</evidence>
<dbReference type="RefSeq" id="WP_169277324.1">
    <property type="nucleotide sequence ID" value="NZ_JABBCP010000002.1"/>
</dbReference>